<dbReference type="PANTHER" id="PTHR30543">
    <property type="entry name" value="CHROMATE REDUCTASE"/>
    <property type="match status" value="1"/>
</dbReference>
<evidence type="ECO:0000313" key="5">
    <source>
        <dbReference type="Proteomes" id="UP000518315"/>
    </source>
</evidence>
<organism evidence="3 4">
    <name type="scientific">Rhizobium pisi</name>
    <dbReference type="NCBI Taxonomy" id="574561"/>
    <lineage>
        <taxon>Bacteria</taxon>
        <taxon>Pseudomonadati</taxon>
        <taxon>Pseudomonadota</taxon>
        <taxon>Alphaproteobacteria</taxon>
        <taxon>Hyphomicrobiales</taxon>
        <taxon>Rhizobiaceae</taxon>
        <taxon>Rhizobium/Agrobacterium group</taxon>
        <taxon>Rhizobium</taxon>
    </lineage>
</organism>
<dbReference type="InterPro" id="IPR029039">
    <property type="entry name" value="Flavoprotein-like_sf"/>
</dbReference>
<evidence type="ECO:0000313" key="4">
    <source>
        <dbReference type="Proteomes" id="UP000277279"/>
    </source>
</evidence>
<dbReference type="AlphaFoldDB" id="A0A3R9B278"/>
<gene>
    <name evidence="3" type="ORF">EFD55_27405</name>
    <name evidence="2" type="ORF">FHS26_005895</name>
</gene>
<protein>
    <submittedName>
        <fullName evidence="2">NAD(P)H-dependent FMN reductase</fullName>
    </submittedName>
    <submittedName>
        <fullName evidence="3">NADPH-dependent oxidoreductase</fullName>
    </submittedName>
</protein>
<dbReference type="EMBL" id="JACHXH010000028">
    <property type="protein sequence ID" value="MBB3138117.1"/>
    <property type="molecule type" value="Genomic_DNA"/>
</dbReference>
<dbReference type="OrthoDB" id="9812295at2"/>
<name>A0A3R9B278_9HYPH</name>
<dbReference type="Gene3D" id="3.40.50.360">
    <property type="match status" value="1"/>
</dbReference>
<dbReference type="EMBL" id="RJJT01000025">
    <property type="protein sequence ID" value="RSB64758.1"/>
    <property type="molecule type" value="Genomic_DNA"/>
</dbReference>
<accession>A0A3R9B278</accession>
<reference evidence="3 4" key="1">
    <citation type="submission" date="2018-11" db="EMBL/GenBank/DDBJ databases">
        <authorList>
            <person name="Huo Y."/>
        </authorList>
    </citation>
    <scope>NUCLEOTIDE SEQUENCE [LARGE SCALE GENOMIC DNA]</scope>
    <source>
        <strain evidence="3 4">DSM 30132</strain>
    </source>
</reference>
<dbReference type="Proteomes" id="UP000277279">
    <property type="component" value="Unassembled WGS sequence"/>
</dbReference>
<feature type="domain" description="NADPH-dependent FMN reductase-like" evidence="1">
    <location>
        <begin position="4"/>
        <end position="146"/>
    </location>
</feature>
<dbReference type="GO" id="GO:0005829">
    <property type="term" value="C:cytosol"/>
    <property type="evidence" value="ECO:0007669"/>
    <property type="project" value="TreeGrafter"/>
</dbReference>
<dbReference type="Pfam" id="PF03358">
    <property type="entry name" value="FMN_red"/>
    <property type="match status" value="1"/>
</dbReference>
<evidence type="ECO:0000313" key="3">
    <source>
        <dbReference type="EMBL" id="RSB64758.1"/>
    </source>
</evidence>
<dbReference type="Proteomes" id="UP000518315">
    <property type="component" value="Unassembled WGS sequence"/>
</dbReference>
<dbReference type="PANTHER" id="PTHR30543:SF21">
    <property type="entry name" value="NAD(P)H-DEPENDENT FMN REDUCTASE LOT6"/>
    <property type="match status" value="1"/>
</dbReference>
<keyword evidence="5" id="KW-1185">Reference proteome</keyword>
<dbReference type="InterPro" id="IPR050712">
    <property type="entry name" value="NAD(P)H-dep_reductase"/>
</dbReference>
<sequence length="191" mass="21179">MALKLNVIIGSTRPGRNGPTVAKWVEQFAKEHGQFDVELVDLADFALPLLDEPAHPAMRKYEHEHTKRWSESVASADAFLFVAPEYDYFVSAALVNAIQYLFHEWTYKPAAIVSYGGVSGGLRGSQELRQLLGNVNVVAINQPVPVPFYTQFINDEGIFTPNEAVISGTTTLLGELHKWAVALKPMRQPAQ</sequence>
<evidence type="ECO:0000259" key="1">
    <source>
        <dbReference type="Pfam" id="PF03358"/>
    </source>
</evidence>
<dbReference type="SUPFAM" id="SSF52218">
    <property type="entry name" value="Flavoproteins"/>
    <property type="match status" value="1"/>
</dbReference>
<dbReference type="RefSeq" id="WP_125849315.1">
    <property type="nucleotide sequence ID" value="NZ_JACHXH010000028.1"/>
</dbReference>
<dbReference type="GO" id="GO:0016491">
    <property type="term" value="F:oxidoreductase activity"/>
    <property type="evidence" value="ECO:0007669"/>
    <property type="project" value="InterPro"/>
</dbReference>
<comment type="caution">
    <text evidence="3">The sequence shown here is derived from an EMBL/GenBank/DDBJ whole genome shotgun (WGS) entry which is preliminary data.</text>
</comment>
<proteinExistence type="predicted"/>
<dbReference type="GO" id="GO:0010181">
    <property type="term" value="F:FMN binding"/>
    <property type="evidence" value="ECO:0007669"/>
    <property type="project" value="TreeGrafter"/>
</dbReference>
<dbReference type="InterPro" id="IPR005025">
    <property type="entry name" value="FMN_Rdtase-like_dom"/>
</dbReference>
<reference evidence="2 5" key="2">
    <citation type="submission" date="2020-08" db="EMBL/GenBank/DDBJ databases">
        <title>Genomic Encyclopedia of Type Strains, Phase III (KMG-III): the genomes of soil and plant-associated and newly described type strains.</title>
        <authorList>
            <person name="Whitman W."/>
        </authorList>
    </citation>
    <scope>NUCLEOTIDE SEQUENCE [LARGE SCALE GENOMIC DNA]</scope>
    <source>
        <strain evidence="2 5">CECT 4113</strain>
    </source>
</reference>
<evidence type="ECO:0000313" key="2">
    <source>
        <dbReference type="EMBL" id="MBB3138117.1"/>
    </source>
</evidence>